<reference evidence="1 2" key="1">
    <citation type="journal article" date="2017" name="Int. J. Syst. Evol. Microbiol.">
        <title>Erythrobacter aquimixticola sp. nov., isolated from the junction between the ocean and a freshwater spring.</title>
        <authorList>
            <person name="Park S."/>
            <person name="Jung Y.T."/>
            <person name="Choi S.J."/>
            <person name="Yoon J.H."/>
        </authorList>
    </citation>
    <scope>NUCLEOTIDE SEQUENCE [LARGE SCALE GENOMIC DNA]</scope>
    <source>
        <strain evidence="1 2">JSSK-14</strain>
    </source>
</reference>
<dbReference type="Gene3D" id="1.10.150.240">
    <property type="entry name" value="Putative phosphatase, domain 2"/>
    <property type="match status" value="1"/>
</dbReference>
<gene>
    <name evidence="1" type="ORF">D6201_07890</name>
</gene>
<dbReference type="PANTHER" id="PTHR43611">
    <property type="entry name" value="ALPHA-D-GLUCOSE 1-PHOSPHATE PHOSPHATASE"/>
    <property type="match status" value="1"/>
</dbReference>
<organism evidence="1 2">
    <name type="scientific">Aurantiacibacter aquimixticola</name>
    <dbReference type="NCBI Taxonomy" id="1958945"/>
    <lineage>
        <taxon>Bacteria</taxon>
        <taxon>Pseudomonadati</taxon>
        <taxon>Pseudomonadota</taxon>
        <taxon>Alphaproteobacteria</taxon>
        <taxon>Sphingomonadales</taxon>
        <taxon>Erythrobacteraceae</taxon>
        <taxon>Aurantiacibacter</taxon>
    </lineage>
</organism>
<dbReference type="InterPro" id="IPR023214">
    <property type="entry name" value="HAD_sf"/>
</dbReference>
<proteinExistence type="predicted"/>
<dbReference type="InterPro" id="IPR023198">
    <property type="entry name" value="PGP-like_dom2"/>
</dbReference>
<comment type="caution">
    <text evidence="1">The sequence shown here is derived from an EMBL/GenBank/DDBJ whole genome shotgun (WGS) entry which is preliminary data.</text>
</comment>
<accession>A0A419RU19</accession>
<dbReference type="SFLD" id="SFLDS00003">
    <property type="entry name" value="Haloacid_Dehalogenase"/>
    <property type="match status" value="1"/>
</dbReference>
<dbReference type="OrthoDB" id="9807742at2"/>
<dbReference type="Pfam" id="PF00702">
    <property type="entry name" value="Hydrolase"/>
    <property type="match status" value="1"/>
</dbReference>
<dbReference type="AlphaFoldDB" id="A0A419RU19"/>
<dbReference type="EMBL" id="RAHX01000001">
    <property type="protein sequence ID" value="RJY09287.1"/>
    <property type="molecule type" value="Genomic_DNA"/>
</dbReference>
<keyword evidence="2" id="KW-1185">Reference proteome</keyword>
<dbReference type="Proteomes" id="UP000285232">
    <property type="component" value="Unassembled WGS sequence"/>
</dbReference>
<protein>
    <submittedName>
        <fullName evidence="1">HAD family phosphatase</fullName>
    </submittedName>
</protein>
<dbReference type="PANTHER" id="PTHR43611:SF3">
    <property type="entry name" value="FLAVIN MONONUCLEOTIDE HYDROLASE 1, CHLOROPLATIC"/>
    <property type="match status" value="1"/>
</dbReference>
<dbReference type="InterPro" id="IPR036412">
    <property type="entry name" value="HAD-like_sf"/>
</dbReference>
<dbReference type="InterPro" id="IPR006439">
    <property type="entry name" value="HAD-SF_hydro_IA"/>
</dbReference>
<dbReference type="CDD" id="cd02603">
    <property type="entry name" value="HAD_sEH-N_like"/>
    <property type="match status" value="1"/>
</dbReference>
<name>A0A419RU19_9SPHN</name>
<evidence type="ECO:0000313" key="1">
    <source>
        <dbReference type="EMBL" id="RJY09287.1"/>
    </source>
</evidence>
<evidence type="ECO:0000313" key="2">
    <source>
        <dbReference type="Proteomes" id="UP000285232"/>
    </source>
</evidence>
<dbReference type="Gene3D" id="3.40.50.1000">
    <property type="entry name" value="HAD superfamily/HAD-like"/>
    <property type="match status" value="1"/>
</dbReference>
<dbReference type="SUPFAM" id="SSF56784">
    <property type="entry name" value="HAD-like"/>
    <property type="match status" value="1"/>
</dbReference>
<dbReference type="PRINTS" id="PR00413">
    <property type="entry name" value="HADHALOGNASE"/>
</dbReference>
<dbReference type="NCBIfam" id="TIGR01509">
    <property type="entry name" value="HAD-SF-IA-v3"/>
    <property type="match status" value="1"/>
</dbReference>
<dbReference type="SFLD" id="SFLDG01129">
    <property type="entry name" value="C1.5:_HAD__Beta-PGM__Phosphata"/>
    <property type="match status" value="1"/>
</dbReference>
<dbReference type="RefSeq" id="WP_120048295.1">
    <property type="nucleotide sequence ID" value="NZ_RAHX01000001.1"/>
</dbReference>
<sequence length="207" mass="23925">MSEARTPTAVVFDVGRVLVRWDLRCLFAKLIEDEADLDWFLNHVVTEQWHHQHDEGRPIGEMVEERVAEFPEWEGPIRAYEHRFMETIPGPVPRTHELAREIHARGVPLFGLTNFGDEFWSQFRPTQPIFDLFEDIVVSGRENMTKPDPEIYALAERRFGHAPQGLYFIDDKAENVAAAEARGWIGHHFTNAASLERDLAAHELLSR</sequence>